<keyword evidence="6" id="KW-0472">Membrane</keyword>
<evidence type="ECO:0000256" key="2">
    <source>
        <dbReference type="ARBA" id="ARBA00022723"/>
    </source>
</evidence>
<organism evidence="8 9">
    <name type="scientific">Microbacterium kyungheense</name>
    <dbReference type="NCBI Taxonomy" id="1263636"/>
    <lineage>
        <taxon>Bacteria</taxon>
        <taxon>Bacillati</taxon>
        <taxon>Actinomycetota</taxon>
        <taxon>Actinomycetes</taxon>
        <taxon>Micrococcales</taxon>
        <taxon>Microbacteriaceae</taxon>
        <taxon>Microbacterium</taxon>
    </lineage>
</organism>
<dbReference type="AlphaFoldDB" id="A0A543FM03"/>
<dbReference type="InterPro" id="IPR032694">
    <property type="entry name" value="CopC/D"/>
</dbReference>
<keyword evidence="9" id="KW-1185">Reference proteome</keyword>
<evidence type="ECO:0000259" key="7">
    <source>
        <dbReference type="Pfam" id="PF04234"/>
    </source>
</evidence>
<accession>A0A543FM03</accession>
<dbReference type="GO" id="GO:0030313">
    <property type="term" value="C:cell envelope"/>
    <property type="evidence" value="ECO:0007669"/>
    <property type="project" value="UniProtKB-SubCell"/>
</dbReference>
<comment type="caution">
    <text evidence="8">The sequence shown here is derived from an EMBL/GenBank/DDBJ whole genome shotgun (WGS) entry which is preliminary data.</text>
</comment>
<dbReference type="GO" id="GO:0042597">
    <property type="term" value="C:periplasmic space"/>
    <property type="evidence" value="ECO:0007669"/>
    <property type="project" value="InterPro"/>
</dbReference>
<feature type="region of interest" description="Disordered" evidence="5">
    <location>
        <begin position="275"/>
        <end position="314"/>
    </location>
</feature>
<dbReference type="PANTHER" id="PTHR34820">
    <property type="entry name" value="INNER MEMBRANE PROTEIN YEBZ"/>
    <property type="match status" value="1"/>
</dbReference>
<name>A0A543FM03_9MICO</name>
<dbReference type="GO" id="GO:0005886">
    <property type="term" value="C:plasma membrane"/>
    <property type="evidence" value="ECO:0007669"/>
    <property type="project" value="TreeGrafter"/>
</dbReference>
<dbReference type="EMBL" id="VFPE01000001">
    <property type="protein sequence ID" value="TQM34899.1"/>
    <property type="molecule type" value="Genomic_DNA"/>
</dbReference>
<keyword evidence="3" id="KW-0732">Signal</keyword>
<feature type="compositionally biased region" description="Low complexity" evidence="5">
    <location>
        <begin position="288"/>
        <end position="306"/>
    </location>
</feature>
<dbReference type="GO" id="GO:0046688">
    <property type="term" value="P:response to copper ion"/>
    <property type="evidence" value="ECO:0007669"/>
    <property type="project" value="InterPro"/>
</dbReference>
<dbReference type="Proteomes" id="UP000320235">
    <property type="component" value="Unassembled WGS sequence"/>
</dbReference>
<feature type="transmembrane region" description="Helical" evidence="6">
    <location>
        <begin position="157"/>
        <end position="175"/>
    </location>
</feature>
<reference evidence="8 9" key="1">
    <citation type="submission" date="2019-06" db="EMBL/GenBank/DDBJ databases">
        <title>Sequencing the genomes of 1000 actinobacteria strains.</title>
        <authorList>
            <person name="Klenk H.-P."/>
        </authorList>
    </citation>
    <scope>NUCLEOTIDE SEQUENCE [LARGE SCALE GENOMIC DNA]</scope>
    <source>
        <strain evidence="8 9">DSM 105492</strain>
    </source>
</reference>
<dbReference type="PANTHER" id="PTHR34820:SF4">
    <property type="entry name" value="INNER MEMBRANE PROTEIN YEBZ"/>
    <property type="match status" value="1"/>
</dbReference>
<feature type="transmembrane region" description="Helical" evidence="6">
    <location>
        <begin position="20"/>
        <end position="42"/>
    </location>
</feature>
<dbReference type="InterPro" id="IPR014756">
    <property type="entry name" value="Ig_E-set"/>
</dbReference>
<protein>
    <submittedName>
        <fullName evidence="8">Methionine-rich copper-binding protein CopC</fullName>
    </submittedName>
</protein>
<evidence type="ECO:0000313" key="9">
    <source>
        <dbReference type="Proteomes" id="UP000320235"/>
    </source>
</evidence>
<dbReference type="Gene3D" id="2.60.40.1220">
    <property type="match status" value="1"/>
</dbReference>
<evidence type="ECO:0000256" key="4">
    <source>
        <dbReference type="ARBA" id="ARBA00023008"/>
    </source>
</evidence>
<feature type="region of interest" description="Disordered" evidence="5">
    <location>
        <begin position="356"/>
        <end position="377"/>
    </location>
</feature>
<dbReference type="InterPro" id="IPR014755">
    <property type="entry name" value="Cu-Rt/internalin_Ig-like"/>
</dbReference>
<dbReference type="Pfam" id="PF04234">
    <property type="entry name" value="CopC"/>
    <property type="match status" value="1"/>
</dbReference>
<keyword evidence="2" id="KW-0479">Metal-binding</keyword>
<gene>
    <name evidence="8" type="ORF">FB391_1194</name>
</gene>
<evidence type="ECO:0000256" key="1">
    <source>
        <dbReference type="ARBA" id="ARBA00004196"/>
    </source>
</evidence>
<comment type="subcellular location">
    <subcellularLocation>
        <location evidence="1">Cell envelope</location>
    </subcellularLocation>
</comment>
<evidence type="ECO:0000256" key="3">
    <source>
        <dbReference type="ARBA" id="ARBA00022729"/>
    </source>
</evidence>
<evidence type="ECO:0000313" key="8">
    <source>
        <dbReference type="EMBL" id="TQM34899.1"/>
    </source>
</evidence>
<evidence type="ECO:0000256" key="6">
    <source>
        <dbReference type="SAM" id="Phobius"/>
    </source>
</evidence>
<dbReference type="SUPFAM" id="SSF81296">
    <property type="entry name" value="E set domains"/>
    <property type="match status" value="1"/>
</dbReference>
<feature type="transmembrane region" description="Helical" evidence="6">
    <location>
        <begin position="320"/>
        <end position="342"/>
    </location>
</feature>
<keyword evidence="4" id="KW-0186">Copper</keyword>
<sequence>MQTSLWSACSMHSSMHSWHIAMQASSIEIMTAGVMPCIRIIARIIVLHMSAQFMQAVAHDIICVEHTVHACSQAEQASIHACMTAMSMLSMPGIDVMSFDMAPIIIASIRRFLPLPGRRADPPPCGHARPRPSRIEGPIRLDRVMSQTLHTPRSAKLSAAVAALALAFVAVLATASPASAHDALIGSDPADGSTVAALPTQVALTFSADIADDPGASEVQVTDASGADLADGEPTVSDNVLTQPVAGDASGVVTVLWKVVSSDGHPTSGQFTFTVEGAPEPTPTDSATPVPTETVAPAPTPTETFTPGPPMESESTDAPVWPWVFIGLLLAGAAGAIIYLLVSRARRNSALNELAEDRARDAGGQGAAPGSGPDSDH</sequence>
<proteinExistence type="predicted"/>
<dbReference type="GO" id="GO:0006825">
    <property type="term" value="P:copper ion transport"/>
    <property type="evidence" value="ECO:0007669"/>
    <property type="project" value="InterPro"/>
</dbReference>
<keyword evidence="6" id="KW-1133">Transmembrane helix</keyword>
<dbReference type="InterPro" id="IPR007348">
    <property type="entry name" value="CopC_dom"/>
</dbReference>
<dbReference type="GO" id="GO:0005507">
    <property type="term" value="F:copper ion binding"/>
    <property type="evidence" value="ECO:0007669"/>
    <property type="project" value="InterPro"/>
</dbReference>
<feature type="domain" description="CopC" evidence="7">
    <location>
        <begin position="181"/>
        <end position="275"/>
    </location>
</feature>
<evidence type="ECO:0000256" key="5">
    <source>
        <dbReference type="SAM" id="MobiDB-lite"/>
    </source>
</evidence>
<keyword evidence="6" id="KW-0812">Transmembrane</keyword>